<evidence type="ECO:0000313" key="3">
    <source>
        <dbReference type="Proteomes" id="UP000799640"/>
    </source>
</evidence>
<organism evidence="2 3">
    <name type="scientific">Trichodelitschia bisporula</name>
    <dbReference type="NCBI Taxonomy" id="703511"/>
    <lineage>
        <taxon>Eukaryota</taxon>
        <taxon>Fungi</taxon>
        <taxon>Dikarya</taxon>
        <taxon>Ascomycota</taxon>
        <taxon>Pezizomycotina</taxon>
        <taxon>Dothideomycetes</taxon>
        <taxon>Dothideomycetes incertae sedis</taxon>
        <taxon>Phaeotrichales</taxon>
        <taxon>Phaeotrichaceae</taxon>
        <taxon>Trichodelitschia</taxon>
    </lineage>
</organism>
<feature type="region of interest" description="Disordered" evidence="1">
    <location>
        <begin position="1"/>
        <end position="22"/>
    </location>
</feature>
<dbReference type="Proteomes" id="UP000799640">
    <property type="component" value="Unassembled WGS sequence"/>
</dbReference>
<proteinExistence type="predicted"/>
<evidence type="ECO:0000313" key="2">
    <source>
        <dbReference type="EMBL" id="KAF2399975.1"/>
    </source>
</evidence>
<evidence type="ECO:0000256" key="1">
    <source>
        <dbReference type="SAM" id="MobiDB-lite"/>
    </source>
</evidence>
<gene>
    <name evidence="2" type="ORF">EJ06DRAFT_522180</name>
</gene>
<name>A0A6G1HW65_9PEZI</name>
<accession>A0A6G1HW65</accession>
<protein>
    <submittedName>
        <fullName evidence="2">Uncharacterized protein</fullName>
    </submittedName>
</protein>
<dbReference type="EMBL" id="ML996696">
    <property type="protein sequence ID" value="KAF2399975.1"/>
    <property type="molecule type" value="Genomic_DNA"/>
</dbReference>
<dbReference type="AlphaFoldDB" id="A0A6G1HW65"/>
<keyword evidence="3" id="KW-1185">Reference proteome</keyword>
<dbReference type="OrthoDB" id="3363286at2759"/>
<reference evidence="2" key="1">
    <citation type="journal article" date="2020" name="Stud. Mycol.">
        <title>101 Dothideomycetes genomes: a test case for predicting lifestyles and emergence of pathogens.</title>
        <authorList>
            <person name="Haridas S."/>
            <person name="Albert R."/>
            <person name="Binder M."/>
            <person name="Bloem J."/>
            <person name="Labutti K."/>
            <person name="Salamov A."/>
            <person name="Andreopoulos B."/>
            <person name="Baker S."/>
            <person name="Barry K."/>
            <person name="Bills G."/>
            <person name="Bluhm B."/>
            <person name="Cannon C."/>
            <person name="Castanera R."/>
            <person name="Culley D."/>
            <person name="Daum C."/>
            <person name="Ezra D."/>
            <person name="Gonzalez J."/>
            <person name="Henrissat B."/>
            <person name="Kuo A."/>
            <person name="Liang C."/>
            <person name="Lipzen A."/>
            <person name="Lutzoni F."/>
            <person name="Magnuson J."/>
            <person name="Mondo S."/>
            <person name="Nolan M."/>
            <person name="Ohm R."/>
            <person name="Pangilinan J."/>
            <person name="Park H.-J."/>
            <person name="Ramirez L."/>
            <person name="Alfaro M."/>
            <person name="Sun H."/>
            <person name="Tritt A."/>
            <person name="Yoshinaga Y."/>
            <person name="Zwiers L.-H."/>
            <person name="Turgeon B."/>
            <person name="Goodwin S."/>
            <person name="Spatafora J."/>
            <person name="Crous P."/>
            <person name="Grigoriev I."/>
        </authorList>
    </citation>
    <scope>NUCLEOTIDE SEQUENCE</scope>
    <source>
        <strain evidence="2">CBS 262.69</strain>
    </source>
</reference>
<sequence>MDPSLIAQRAKHTAPKAAEPAYADKTSFQRKLYANAFANTLASQVRNCPVTNTRLPRALLLRFTVQHAPHPPHAPALIPDTLFHEASFGASILHEESPRWRNPPTPLTPGASASYLNLSAPLIASLATKGHYERALTKRQKGKLGPMAAENVVWRPDMPDLVLALLRQSAAGHVRRVLRSEAAHPLGDASEAGAVDGVVAVVYAGYVEGAAVRTAMEQIRAAETHTRELAREVKAWQVGRARRAARLERETQMLKSGEWARGGERGDRVQVKVKKEKETPVVPALPRWRTVEWRGARVPVYDLGEMFVVSESE</sequence>